<protein>
    <submittedName>
        <fullName evidence="2">Uncharacterized protein</fullName>
    </submittedName>
</protein>
<dbReference type="Proteomes" id="UP000219286">
    <property type="component" value="Unassembled WGS sequence"/>
</dbReference>
<proteinExistence type="predicted"/>
<dbReference type="PANTHER" id="PTHR41807">
    <property type="entry name" value="GLUTATHIONE TRANSFERASE 3"/>
    <property type="match status" value="1"/>
</dbReference>
<feature type="region of interest" description="Disordered" evidence="1">
    <location>
        <begin position="50"/>
        <end position="99"/>
    </location>
</feature>
<evidence type="ECO:0000256" key="1">
    <source>
        <dbReference type="SAM" id="MobiDB-lite"/>
    </source>
</evidence>
<keyword evidence="3" id="KW-1185">Reference proteome</keyword>
<organism evidence="2 3">
    <name type="scientific">Trichoderma parareesei</name>
    <name type="common">Filamentous fungus</name>
    <dbReference type="NCBI Taxonomy" id="858221"/>
    <lineage>
        <taxon>Eukaryota</taxon>
        <taxon>Fungi</taxon>
        <taxon>Dikarya</taxon>
        <taxon>Ascomycota</taxon>
        <taxon>Pezizomycotina</taxon>
        <taxon>Sordariomycetes</taxon>
        <taxon>Hypocreomycetidae</taxon>
        <taxon>Hypocreales</taxon>
        <taxon>Hypocreaceae</taxon>
        <taxon>Trichoderma</taxon>
    </lineage>
</organism>
<accession>A0A2H2ZJX0</accession>
<comment type="caution">
    <text evidence="2">The sequence shown here is derived from an EMBL/GenBank/DDBJ whole genome shotgun (WGS) entry which is preliminary data.</text>
</comment>
<dbReference type="PANTHER" id="PTHR41807:SF1">
    <property type="entry name" value="GLUTATHIONE TRANSFERASE 3"/>
    <property type="match status" value="1"/>
</dbReference>
<dbReference type="EMBL" id="LFMI01000318">
    <property type="protein sequence ID" value="OTA02436.1"/>
    <property type="molecule type" value="Genomic_DNA"/>
</dbReference>
<sequence length="360" mass="39259">MSIVAPSNSWLRAQRKSDLLELAESVGFKNYDGLKKTELESALDDFIAGNSSRFSSRSDLSGYFNSRTKAMGSPVKRESKEPKEAKEPKEPKEQPLKEELEKTLKTAKRRVTKAAEDIMSTDADDVRAASTALIQTPARSLSQVASRISLPATPADVAQAVDRSTLAVRRHVSSFYQDSGIGEASNATRETLSNVTSILLCVSAFELWHIRPEVLANRYAFTVPAIEFLGTSDHPVYLPDMFLLLTASFWSPALTWAFTSFILPSLFGYFFNLSAANAPTGLKTRSRAQPQESVVDPLTYSITKALVSYLVYGQGVTFGGLLSETAIERLNGAVYGGYKGVITGTAITGLLSIYDAVLKK</sequence>
<feature type="compositionally biased region" description="Basic and acidic residues" evidence="1">
    <location>
        <begin position="75"/>
        <end position="99"/>
    </location>
</feature>
<gene>
    <name evidence="2" type="ORF">A9Z42_0027990</name>
</gene>
<evidence type="ECO:0000313" key="3">
    <source>
        <dbReference type="Proteomes" id="UP000219286"/>
    </source>
</evidence>
<feature type="compositionally biased region" description="Low complexity" evidence="1">
    <location>
        <begin position="51"/>
        <end position="61"/>
    </location>
</feature>
<reference evidence="2 3" key="1">
    <citation type="journal article" date="2015" name="Genome Announc.">
        <title>Genome sequence and annotation of Trichoderma parareesei, the ancestor of the cellulase producer Trichoderma reesei.</title>
        <authorList>
            <person name="Yang D."/>
            <person name="Pomraning K."/>
            <person name="Kopchinskiy A."/>
            <person name="Karimi Aghcheh R."/>
            <person name="Atanasova L."/>
            <person name="Chenthamara K."/>
            <person name="Baker S.E."/>
            <person name="Zhang R."/>
            <person name="Shen Q."/>
            <person name="Freitag M."/>
            <person name="Kubicek C.P."/>
            <person name="Druzhinina I.S."/>
        </authorList>
    </citation>
    <scope>NUCLEOTIDE SEQUENCE [LARGE SCALE GENOMIC DNA]</scope>
    <source>
        <strain evidence="2 3">CBS 125925</strain>
    </source>
</reference>
<dbReference type="OrthoDB" id="4034134at2759"/>
<dbReference type="InterPro" id="IPR038872">
    <property type="entry name" value="Put_GTT3"/>
</dbReference>
<evidence type="ECO:0000313" key="2">
    <source>
        <dbReference type="EMBL" id="OTA02436.1"/>
    </source>
</evidence>
<dbReference type="GO" id="GO:0016020">
    <property type="term" value="C:membrane"/>
    <property type="evidence" value="ECO:0007669"/>
    <property type="project" value="TreeGrafter"/>
</dbReference>
<name>A0A2H2ZJX0_TRIPA</name>
<dbReference type="AlphaFoldDB" id="A0A2H2ZJX0"/>